<dbReference type="RefSeq" id="WP_126798232.1">
    <property type="nucleotide sequence ID" value="NZ_PIPO01000002.1"/>
</dbReference>
<gene>
    <name evidence="3" type="ORF">CWE14_04135</name>
</gene>
<proteinExistence type="predicted"/>
<dbReference type="EMBL" id="PIPO01000002">
    <property type="protein sequence ID" value="RUO33661.1"/>
    <property type="molecule type" value="Genomic_DNA"/>
</dbReference>
<evidence type="ECO:0000256" key="1">
    <source>
        <dbReference type="SAM" id="MobiDB-lite"/>
    </source>
</evidence>
<sequence>MRRTRSVFHLLYLIVIAVLLTLLYVERYEGNETTSDTDQQTNLNATREDDYQAQHQALMEQLETLETTLLDQLSSLQQQLTRLEDAADSGVSDATESTGQVPDRDQPQQPATVDTSMLDDFDSHQQRFDIQSVDPDWAYHTRERIVELFADDPALKHYQLNDIECRTTLCRVDISDRRQTNESDTEAGLQNPDHLRQALELVNNNDHGLHYLIRMDSNNGRYRVLLERTNVKNDD</sequence>
<reference evidence="3 4" key="1">
    <citation type="journal article" date="2011" name="Front. Microbiol.">
        <title>Genomic signatures of strain selection and enhancement in Bacillus atrophaeus var. globigii, a historical biowarfare simulant.</title>
        <authorList>
            <person name="Gibbons H.S."/>
            <person name="Broomall S.M."/>
            <person name="McNew L.A."/>
            <person name="Daligault H."/>
            <person name="Chapman C."/>
            <person name="Bruce D."/>
            <person name="Karavis M."/>
            <person name="Krepps M."/>
            <person name="McGregor P.A."/>
            <person name="Hong C."/>
            <person name="Park K.H."/>
            <person name="Akmal A."/>
            <person name="Feldman A."/>
            <person name="Lin J.S."/>
            <person name="Chang W.E."/>
            <person name="Higgs B.W."/>
            <person name="Demirev P."/>
            <person name="Lindquist J."/>
            <person name="Liem A."/>
            <person name="Fochler E."/>
            <person name="Read T.D."/>
            <person name="Tapia R."/>
            <person name="Johnson S."/>
            <person name="Bishop-Lilly K.A."/>
            <person name="Detter C."/>
            <person name="Han C."/>
            <person name="Sozhamannan S."/>
            <person name="Rosenzweig C.N."/>
            <person name="Skowronski E.W."/>
        </authorList>
    </citation>
    <scope>NUCLEOTIDE SEQUENCE [LARGE SCALE GENOMIC DNA]</scope>
    <source>
        <strain evidence="3 4">Y4G10-17</strain>
    </source>
</reference>
<organism evidence="3 4">
    <name type="scientific">Aliidiomarina soli</name>
    <dbReference type="NCBI Taxonomy" id="1928574"/>
    <lineage>
        <taxon>Bacteria</taxon>
        <taxon>Pseudomonadati</taxon>
        <taxon>Pseudomonadota</taxon>
        <taxon>Gammaproteobacteria</taxon>
        <taxon>Alteromonadales</taxon>
        <taxon>Idiomarinaceae</taxon>
        <taxon>Aliidiomarina</taxon>
    </lineage>
</organism>
<dbReference type="AlphaFoldDB" id="A0A432WIX1"/>
<feature type="transmembrane region" description="Helical" evidence="2">
    <location>
        <begin position="7"/>
        <end position="25"/>
    </location>
</feature>
<comment type="caution">
    <text evidence="3">The sequence shown here is derived from an EMBL/GenBank/DDBJ whole genome shotgun (WGS) entry which is preliminary data.</text>
</comment>
<name>A0A432WIX1_9GAMM</name>
<feature type="region of interest" description="Disordered" evidence="1">
    <location>
        <begin position="84"/>
        <end position="112"/>
    </location>
</feature>
<evidence type="ECO:0000313" key="3">
    <source>
        <dbReference type="EMBL" id="RUO33661.1"/>
    </source>
</evidence>
<keyword evidence="4" id="KW-1185">Reference proteome</keyword>
<dbReference type="Proteomes" id="UP000287823">
    <property type="component" value="Unassembled WGS sequence"/>
</dbReference>
<protein>
    <submittedName>
        <fullName evidence="3">Uncharacterized protein</fullName>
    </submittedName>
</protein>
<evidence type="ECO:0000313" key="4">
    <source>
        <dbReference type="Proteomes" id="UP000287823"/>
    </source>
</evidence>
<keyword evidence="2" id="KW-1133">Transmembrane helix</keyword>
<keyword evidence="2" id="KW-0812">Transmembrane</keyword>
<accession>A0A432WIX1</accession>
<evidence type="ECO:0000256" key="2">
    <source>
        <dbReference type="SAM" id="Phobius"/>
    </source>
</evidence>
<keyword evidence="2" id="KW-0472">Membrane</keyword>